<evidence type="ECO:0000256" key="5">
    <source>
        <dbReference type="ARBA" id="ARBA00022650"/>
    </source>
</evidence>
<evidence type="ECO:0000256" key="6">
    <source>
        <dbReference type="ARBA" id="ARBA00022857"/>
    </source>
</evidence>
<keyword evidence="14" id="KW-1185">Reference proteome</keyword>
<protein>
    <recommendedName>
        <fullName evidence="8 9">Pyrroline-5-carboxylate reductase</fullName>
        <shortName evidence="8">P5C reductase</shortName>
        <shortName evidence="8">P5CR</shortName>
        <ecNumber evidence="8 9">1.5.1.2</ecNumber>
    </recommendedName>
    <alternativeName>
        <fullName evidence="8">PCA reductase</fullName>
    </alternativeName>
</protein>
<feature type="domain" description="Pyrroline-5-carboxylate reductase catalytic N-terminal" evidence="11">
    <location>
        <begin position="2"/>
        <end position="97"/>
    </location>
</feature>
<evidence type="ECO:0000256" key="1">
    <source>
        <dbReference type="ARBA" id="ARBA00004496"/>
    </source>
</evidence>
<dbReference type="SUPFAM" id="SSF51735">
    <property type="entry name" value="NAD(P)-binding Rossmann-fold domains"/>
    <property type="match status" value="1"/>
</dbReference>
<dbReference type="UniPathway" id="UPA00098">
    <property type="reaction ID" value="UER00361"/>
</dbReference>
<proteinExistence type="inferred from homology"/>
<dbReference type="Proteomes" id="UP000557872">
    <property type="component" value="Unassembled WGS sequence"/>
</dbReference>
<comment type="catalytic activity">
    <reaction evidence="8">
        <text>L-proline + NADP(+) = (S)-1-pyrroline-5-carboxylate + NADPH + 2 H(+)</text>
        <dbReference type="Rhea" id="RHEA:14109"/>
        <dbReference type="ChEBI" id="CHEBI:15378"/>
        <dbReference type="ChEBI" id="CHEBI:17388"/>
        <dbReference type="ChEBI" id="CHEBI:57783"/>
        <dbReference type="ChEBI" id="CHEBI:58349"/>
        <dbReference type="ChEBI" id="CHEBI:60039"/>
        <dbReference type="EC" id="1.5.1.2"/>
    </reaction>
</comment>
<evidence type="ECO:0000259" key="11">
    <source>
        <dbReference type="Pfam" id="PF03807"/>
    </source>
</evidence>
<evidence type="ECO:0000256" key="10">
    <source>
        <dbReference type="PIRSR" id="PIRSR000193-1"/>
    </source>
</evidence>
<dbReference type="RefSeq" id="WP_178930941.1">
    <property type="nucleotide sequence ID" value="NZ_JACBAZ010000001.1"/>
</dbReference>
<dbReference type="Pfam" id="PF14748">
    <property type="entry name" value="P5CR_dimer"/>
    <property type="match status" value="1"/>
</dbReference>
<feature type="binding site" evidence="10">
    <location>
        <position position="55"/>
    </location>
    <ligand>
        <name>NADPH</name>
        <dbReference type="ChEBI" id="CHEBI:57783"/>
    </ligand>
</feature>
<comment type="pathway">
    <text evidence="8">Amino-acid biosynthesis; L-proline biosynthesis; L-proline from L-glutamate 5-semialdehyde: step 1/1.</text>
</comment>
<dbReference type="PANTHER" id="PTHR11645">
    <property type="entry name" value="PYRROLINE-5-CARBOXYLATE REDUCTASE"/>
    <property type="match status" value="1"/>
</dbReference>
<dbReference type="PANTHER" id="PTHR11645:SF0">
    <property type="entry name" value="PYRROLINE-5-CARBOXYLATE REDUCTASE 3"/>
    <property type="match status" value="1"/>
</dbReference>
<dbReference type="PIRSF" id="PIRSF000193">
    <property type="entry name" value="Pyrrol-5-carb_rd"/>
    <property type="match status" value="1"/>
</dbReference>
<feature type="domain" description="Pyrroline-5-carboxylate reductase dimerisation" evidence="12">
    <location>
        <begin position="160"/>
        <end position="263"/>
    </location>
</feature>
<feature type="binding site" evidence="10">
    <location>
        <begin position="6"/>
        <end position="11"/>
    </location>
    <ligand>
        <name>NADP(+)</name>
        <dbReference type="ChEBI" id="CHEBI:58349"/>
    </ligand>
</feature>
<evidence type="ECO:0000256" key="3">
    <source>
        <dbReference type="ARBA" id="ARBA00022490"/>
    </source>
</evidence>
<name>A0A851GIG1_9BACT</name>
<comment type="function">
    <text evidence="8">Catalyzes the reduction of 1-pyrroline-5-carboxylate (PCA) to L-proline.</text>
</comment>
<evidence type="ECO:0000256" key="2">
    <source>
        <dbReference type="ARBA" id="ARBA00005525"/>
    </source>
</evidence>
<organism evidence="13 14">
    <name type="scientific">Oceaniferula marina</name>
    <dbReference type="NCBI Taxonomy" id="2748318"/>
    <lineage>
        <taxon>Bacteria</taxon>
        <taxon>Pseudomonadati</taxon>
        <taxon>Verrucomicrobiota</taxon>
        <taxon>Verrucomicrobiia</taxon>
        <taxon>Verrucomicrobiales</taxon>
        <taxon>Verrucomicrobiaceae</taxon>
        <taxon>Oceaniferula</taxon>
    </lineage>
</organism>
<gene>
    <name evidence="8" type="primary">proC</name>
    <name evidence="13" type="ORF">HW115_02225</name>
</gene>
<dbReference type="EC" id="1.5.1.2" evidence="8 9"/>
<dbReference type="GO" id="GO:0055129">
    <property type="term" value="P:L-proline biosynthetic process"/>
    <property type="evidence" value="ECO:0007669"/>
    <property type="project" value="UniProtKB-UniRule"/>
</dbReference>
<dbReference type="InterPro" id="IPR036291">
    <property type="entry name" value="NAD(P)-bd_dom_sf"/>
</dbReference>
<dbReference type="GO" id="GO:0004735">
    <property type="term" value="F:pyrroline-5-carboxylate reductase activity"/>
    <property type="evidence" value="ECO:0007669"/>
    <property type="project" value="UniProtKB-UniRule"/>
</dbReference>
<dbReference type="InterPro" id="IPR028939">
    <property type="entry name" value="P5C_Rdtase_cat_N"/>
</dbReference>
<keyword evidence="4 8" id="KW-0028">Amino-acid biosynthesis</keyword>
<dbReference type="GO" id="GO:0005737">
    <property type="term" value="C:cytoplasm"/>
    <property type="evidence" value="ECO:0007669"/>
    <property type="project" value="UniProtKB-SubCell"/>
</dbReference>
<dbReference type="FunFam" id="1.10.3730.10:FF:000001">
    <property type="entry name" value="Pyrroline-5-carboxylate reductase"/>
    <property type="match status" value="1"/>
</dbReference>
<evidence type="ECO:0000259" key="12">
    <source>
        <dbReference type="Pfam" id="PF14748"/>
    </source>
</evidence>
<dbReference type="HAMAP" id="MF_01925">
    <property type="entry name" value="P5C_reductase"/>
    <property type="match status" value="1"/>
</dbReference>
<sequence length="268" mass="27854">MTIGFIGCGRMGSALLEGALNAKMVQASEVWGYDPFPGAAEALSERLGIQVAQDNRDLAAQSDLILLACKPYQVVEILQEIKDLLTEDKLILSIAAGITIPTMQSQCPDKTKIIRIMPNTPSLITQGASGIAAGAHATEQDLAQACKIMKSVGLVEVVDEDQLDAVTSLSGSGPAYIYTLIESLAGQAQQEGLSADAALRLATQTVIGAGKMVEATGMSPAELRNQVTSPGGTTLAGLEALSANGFESSIKAGVHAAAERSREIARES</sequence>
<comment type="similarity">
    <text evidence="2 8">Belongs to the pyrroline-5-carboxylate reductase family.</text>
</comment>
<dbReference type="InterPro" id="IPR008927">
    <property type="entry name" value="6-PGluconate_DH-like_C_sf"/>
</dbReference>
<dbReference type="EMBL" id="JACBAZ010000001">
    <property type="protein sequence ID" value="NWK54410.1"/>
    <property type="molecule type" value="Genomic_DNA"/>
</dbReference>
<evidence type="ECO:0000313" key="14">
    <source>
        <dbReference type="Proteomes" id="UP000557872"/>
    </source>
</evidence>
<accession>A0A851GIG1</accession>
<reference evidence="13 14" key="1">
    <citation type="submission" date="2020-07" db="EMBL/GenBank/DDBJ databases">
        <title>Roseicoccus Jingziensis gen. nov., sp. nov., isolated from coastal seawater.</title>
        <authorList>
            <person name="Feng X."/>
        </authorList>
    </citation>
    <scope>NUCLEOTIDE SEQUENCE [LARGE SCALE GENOMIC DNA]</scope>
    <source>
        <strain evidence="13 14">N1E253</strain>
    </source>
</reference>
<keyword evidence="3 8" id="KW-0963">Cytoplasm</keyword>
<dbReference type="InterPro" id="IPR029036">
    <property type="entry name" value="P5CR_dimer"/>
</dbReference>
<keyword evidence="5 8" id="KW-0641">Proline biosynthesis</keyword>
<feature type="binding site" evidence="10">
    <location>
        <begin position="68"/>
        <end position="71"/>
    </location>
    <ligand>
        <name>NADP(+)</name>
        <dbReference type="ChEBI" id="CHEBI:58349"/>
    </ligand>
</feature>
<keyword evidence="6 8" id="KW-0521">NADP</keyword>
<dbReference type="SUPFAM" id="SSF48179">
    <property type="entry name" value="6-phosphogluconate dehydrogenase C-terminal domain-like"/>
    <property type="match status" value="1"/>
</dbReference>
<dbReference type="FunFam" id="3.40.50.720:FF:000190">
    <property type="entry name" value="Pyrroline-5-carboxylate reductase"/>
    <property type="match status" value="1"/>
</dbReference>
<comment type="caution">
    <text evidence="13">The sequence shown here is derived from an EMBL/GenBank/DDBJ whole genome shotgun (WGS) entry which is preliminary data.</text>
</comment>
<evidence type="ECO:0000256" key="9">
    <source>
        <dbReference type="NCBIfam" id="TIGR00112"/>
    </source>
</evidence>
<evidence type="ECO:0000256" key="7">
    <source>
        <dbReference type="ARBA" id="ARBA00023002"/>
    </source>
</evidence>
<comment type="subcellular location">
    <subcellularLocation>
        <location evidence="1 8">Cytoplasm</location>
    </subcellularLocation>
</comment>
<dbReference type="Gene3D" id="1.10.3730.10">
    <property type="entry name" value="ProC C-terminal domain-like"/>
    <property type="match status" value="1"/>
</dbReference>
<dbReference type="NCBIfam" id="TIGR00112">
    <property type="entry name" value="proC"/>
    <property type="match status" value="1"/>
</dbReference>
<evidence type="ECO:0000313" key="13">
    <source>
        <dbReference type="EMBL" id="NWK54410.1"/>
    </source>
</evidence>
<evidence type="ECO:0000256" key="8">
    <source>
        <dbReference type="HAMAP-Rule" id="MF_01925"/>
    </source>
</evidence>
<dbReference type="Pfam" id="PF03807">
    <property type="entry name" value="F420_oxidored"/>
    <property type="match status" value="1"/>
</dbReference>
<evidence type="ECO:0000256" key="4">
    <source>
        <dbReference type="ARBA" id="ARBA00022605"/>
    </source>
</evidence>
<comment type="catalytic activity">
    <reaction evidence="8">
        <text>L-proline + NAD(+) = (S)-1-pyrroline-5-carboxylate + NADH + 2 H(+)</text>
        <dbReference type="Rhea" id="RHEA:14105"/>
        <dbReference type="ChEBI" id="CHEBI:15378"/>
        <dbReference type="ChEBI" id="CHEBI:17388"/>
        <dbReference type="ChEBI" id="CHEBI:57540"/>
        <dbReference type="ChEBI" id="CHEBI:57945"/>
        <dbReference type="ChEBI" id="CHEBI:60039"/>
        <dbReference type="EC" id="1.5.1.2"/>
    </reaction>
</comment>
<dbReference type="AlphaFoldDB" id="A0A851GIG1"/>
<dbReference type="InterPro" id="IPR000304">
    <property type="entry name" value="Pyrroline-COOH_reductase"/>
</dbReference>
<keyword evidence="7 8" id="KW-0560">Oxidoreductase</keyword>
<dbReference type="Gene3D" id="3.40.50.720">
    <property type="entry name" value="NAD(P)-binding Rossmann-like Domain"/>
    <property type="match status" value="1"/>
</dbReference>